<name>A0A174TQM2_FLAPL</name>
<dbReference type="EMBL" id="CYZT01000675">
    <property type="protein sequence ID" value="CUQ09730.1"/>
    <property type="molecule type" value="Genomic_DNA"/>
</dbReference>
<reference evidence="2 3" key="1">
    <citation type="submission" date="2015-09" db="EMBL/GenBank/DDBJ databases">
        <authorList>
            <consortium name="Pathogen Informatics"/>
        </authorList>
    </citation>
    <scope>NUCLEOTIDE SEQUENCE [LARGE SCALE GENOMIC DNA]</scope>
    <source>
        <strain evidence="2 3">2789STDY5608854</strain>
    </source>
</reference>
<evidence type="ECO:0000256" key="1">
    <source>
        <dbReference type="SAM" id="Phobius"/>
    </source>
</evidence>
<feature type="transmembrane region" description="Helical" evidence="1">
    <location>
        <begin position="17"/>
        <end position="38"/>
    </location>
</feature>
<evidence type="ECO:0000313" key="2">
    <source>
        <dbReference type="EMBL" id="CUQ09730.1"/>
    </source>
</evidence>
<accession>A0A174TQM2</accession>
<gene>
    <name evidence="2" type="ORF">ERS852411_03968</name>
</gene>
<keyword evidence="1" id="KW-1133">Transmembrane helix</keyword>
<keyword evidence="1" id="KW-0812">Transmembrane</keyword>
<dbReference type="Proteomes" id="UP000095746">
    <property type="component" value="Unassembled WGS sequence"/>
</dbReference>
<evidence type="ECO:0000313" key="3">
    <source>
        <dbReference type="Proteomes" id="UP000095746"/>
    </source>
</evidence>
<proteinExistence type="predicted"/>
<protein>
    <submittedName>
        <fullName evidence="2">Uncharacterized protein</fullName>
    </submittedName>
</protein>
<organism evidence="2 3">
    <name type="scientific">Flavonifractor plautii</name>
    <name type="common">Fusobacterium plautii</name>
    <dbReference type="NCBI Taxonomy" id="292800"/>
    <lineage>
        <taxon>Bacteria</taxon>
        <taxon>Bacillati</taxon>
        <taxon>Bacillota</taxon>
        <taxon>Clostridia</taxon>
        <taxon>Eubacteriales</taxon>
        <taxon>Oscillospiraceae</taxon>
        <taxon>Flavonifractor</taxon>
    </lineage>
</organism>
<keyword evidence="1" id="KW-0472">Membrane</keyword>
<sequence length="46" mass="5279">MGGIYHFFTHRRIDQKYLGYINMAGFFCLIALMVVVAVSDVNKLIL</sequence>
<dbReference type="AlphaFoldDB" id="A0A174TQM2"/>